<accession>A0A2S4UA79</accession>
<dbReference type="AlphaFoldDB" id="A0A2S4UA79"/>
<protein>
    <submittedName>
        <fullName evidence="2">Uncharacterized protein</fullName>
    </submittedName>
</protein>
<sequence>MARLSKVNPFKHDTRNDKKRKSRHADRYVEERRTLDALMQGNYSAPIVDHQPPQAELDNNYSDGYEAHQELNSGDESTAQVDTNTVLSGWSSIPWNVTSTSNGIQSSNLVPHSGPSFIAAARARDRDINGQILANNRNKACRNCLPPTCGSERKPTTGLPNRPSRILLLVLQMCSDCSAEGCLD</sequence>
<dbReference type="EMBL" id="PKSM01000519">
    <property type="protein sequence ID" value="POV94169.1"/>
    <property type="molecule type" value="Genomic_DNA"/>
</dbReference>
<reference evidence="2 3" key="1">
    <citation type="submission" date="2017-12" db="EMBL/GenBank/DDBJ databases">
        <title>Gene loss provides genomic basis for host adaptation in cereal stripe rust fungi.</title>
        <authorList>
            <person name="Xia C."/>
        </authorList>
    </citation>
    <scope>NUCLEOTIDE SEQUENCE [LARGE SCALE GENOMIC DNA]</scope>
    <source>
        <strain evidence="2 3">93TX-2</strain>
    </source>
</reference>
<dbReference type="Proteomes" id="UP000238274">
    <property type="component" value="Unassembled WGS sequence"/>
</dbReference>
<evidence type="ECO:0000313" key="3">
    <source>
        <dbReference type="Proteomes" id="UP000238274"/>
    </source>
</evidence>
<name>A0A2S4UA79_9BASI</name>
<proteinExistence type="predicted"/>
<evidence type="ECO:0000256" key="1">
    <source>
        <dbReference type="SAM" id="MobiDB-lite"/>
    </source>
</evidence>
<keyword evidence="3" id="KW-1185">Reference proteome</keyword>
<comment type="caution">
    <text evidence="2">The sequence shown here is derived from an EMBL/GenBank/DDBJ whole genome shotgun (WGS) entry which is preliminary data.</text>
</comment>
<gene>
    <name evidence="2" type="ORF">PSHT_16388</name>
</gene>
<organism evidence="2 3">
    <name type="scientific">Puccinia striiformis</name>
    <dbReference type="NCBI Taxonomy" id="27350"/>
    <lineage>
        <taxon>Eukaryota</taxon>
        <taxon>Fungi</taxon>
        <taxon>Dikarya</taxon>
        <taxon>Basidiomycota</taxon>
        <taxon>Pucciniomycotina</taxon>
        <taxon>Pucciniomycetes</taxon>
        <taxon>Pucciniales</taxon>
        <taxon>Pucciniaceae</taxon>
        <taxon>Puccinia</taxon>
    </lineage>
</organism>
<feature type="region of interest" description="Disordered" evidence="1">
    <location>
        <begin position="1"/>
        <end position="27"/>
    </location>
</feature>
<reference evidence="3" key="3">
    <citation type="journal article" date="2018" name="Mol. Plant Microbe Interact.">
        <title>Genome sequence resources for the wheat stripe rust pathogen (Puccinia striiformis f. sp. tritici) and the barley stripe rust pathogen (Puccinia striiformis f. sp. hordei).</title>
        <authorList>
            <person name="Xia C."/>
            <person name="Wang M."/>
            <person name="Yin C."/>
            <person name="Cornejo O.E."/>
            <person name="Hulbert S.H."/>
            <person name="Chen X."/>
        </authorList>
    </citation>
    <scope>NUCLEOTIDE SEQUENCE [LARGE SCALE GENOMIC DNA]</scope>
    <source>
        <strain evidence="3">93TX-2</strain>
    </source>
</reference>
<reference evidence="3" key="2">
    <citation type="journal article" date="2018" name="BMC Genomics">
        <title>Genomic insights into host adaptation between the wheat stripe rust pathogen (Puccinia striiformis f. sp. tritici) and the barley stripe rust pathogen (Puccinia striiformis f. sp. hordei).</title>
        <authorList>
            <person name="Xia C."/>
            <person name="Wang M."/>
            <person name="Yin C."/>
            <person name="Cornejo O.E."/>
            <person name="Hulbert S.H."/>
            <person name="Chen X."/>
        </authorList>
    </citation>
    <scope>NUCLEOTIDE SEQUENCE [LARGE SCALE GENOMIC DNA]</scope>
    <source>
        <strain evidence="3">93TX-2</strain>
    </source>
</reference>
<evidence type="ECO:0000313" key="2">
    <source>
        <dbReference type="EMBL" id="POV94169.1"/>
    </source>
</evidence>
<dbReference type="VEuPathDB" id="FungiDB:PSHT_16388"/>